<dbReference type="RefSeq" id="WP_267926828.1">
    <property type="nucleotide sequence ID" value="NZ_AP024233.1"/>
</dbReference>
<name>A0A915XLM7_9BACT</name>
<evidence type="ECO:0000313" key="2">
    <source>
        <dbReference type="EMBL" id="BCO10091.1"/>
    </source>
</evidence>
<evidence type="ECO:0000313" key="3">
    <source>
        <dbReference type="Proteomes" id="UP001063350"/>
    </source>
</evidence>
<protein>
    <submittedName>
        <fullName evidence="2">Uncharacterized protein</fullName>
    </submittedName>
</protein>
<accession>A0A915XLM7</accession>
<keyword evidence="3" id="KW-1185">Reference proteome</keyword>
<dbReference type="EMBL" id="AP024233">
    <property type="protein sequence ID" value="BCO10091.1"/>
    <property type="molecule type" value="Genomic_DNA"/>
</dbReference>
<feature type="region of interest" description="Disordered" evidence="1">
    <location>
        <begin position="153"/>
        <end position="180"/>
    </location>
</feature>
<gene>
    <name evidence="2" type="ORF">GF1_24670</name>
</gene>
<organism evidence="2 3">
    <name type="scientific">Desulfolithobacter dissulfuricans</name>
    <dbReference type="NCBI Taxonomy" id="2795293"/>
    <lineage>
        <taxon>Bacteria</taxon>
        <taxon>Pseudomonadati</taxon>
        <taxon>Thermodesulfobacteriota</taxon>
        <taxon>Desulfobulbia</taxon>
        <taxon>Desulfobulbales</taxon>
        <taxon>Desulfobulbaceae</taxon>
        <taxon>Desulfolithobacter</taxon>
    </lineage>
</organism>
<evidence type="ECO:0000256" key="1">
    <source>
        <dbReference type="SAM" id="MobiDB-lite"/>
    </source>
</evidence>
<sequence>MNKQFWANFALCVALLLLVITGVTRIGSALTPKGLLVSEPEPSAEAAPFMDKVTLVDYNLGEQQSNIVSAEFVLGNASEHDVRNIEILCEFFDRSGRYLDREPFLLSGILPAGKTMGHVSMTSRYVNSRAEALSCRLVDFELVTEPVFSLHRHEGGHGEAASGAAGHGGEETGHETGGGH</sequence>
<proteinExistence type="predicted"/>
<dbReference type="Proteomes" id="UP001063350">
    <property type="component" value="Chromosome"/>
</dbReference>
<reference evidence="2" key="1">
    <citation type="submission" date="2020-12" db="EMBL/GenBank/DDBJ databases">
        <title>Desulfobium dissulfuricans gen. nov., sp. nov., a novel mesophilic, sulfate-reducing bacterium isolated from a deep-sea hydrothermal vent.</title>
        <authorList>
            <person name="Hashimoto Y."/>
            <person name="Tame A."/>
            <person name="Sawayama S."/>
            <person name="Miyazaki J."/>
            <person name="Takai K."/>
            <person name="Nakagawa S."/>
        </authorList>
    </citation>
    <scope>NUCLEOTIDE SEQUENCE</scope>
    <source>
        <strain evidence="2">GF1</strain>
    </source>
</reference>
<dbReference type="KEGG" id="ddu:GF1_24670"/>
<dbReference type="AlphaFoldDB" id="A0A915XLM7"/>